<name>A0A839RL19_9ACTN</name>
<keyword evidence="1" id="KW-0812">Transmembrane</keyword>
<evidence type="ECO:0000313" key="2">
    <source>
        <dbReference type="EMBL" id="MBB3036753.1"/>
    </source>
</evidence>
<protein>
    <submittedName>
        <fullName evidence="2">Uncharacterized protein</fullName>
    </submittedName>
</protein>
<keyword evidence="1" id="KW-0472">Membrane</keyword>
<feature type="transmembrane region" description="Helical" evidence="1">
    <location>
        <begin position="254"/>
        <end position="274"/>
    </location>
</feature>
<feature type="transmembrane region" description="Helical" evidence="1">
    <location>
        <begin position="286"/>
        <end position="305"/>
    </location>
</feature>
<comment type="caution">
    <text evidence="2">The sequence shown here is derived from an EMBL/GenBank/DDBJ whole genome shotgun (WGS) entry which is preliminary data.</text>
</comment>
<proteinExistence type="predicted"/>
<feature type="transmembrane region" description="Helical" evidence="1">
    <location>
        <begin position="77"/>
        <end position="99"/>
    </location>
</feature>
<keyword evidence="3" id="KW-1185">Reference proteome</keyword>
<dbReference type="RefSeq" id="WP_064440846.1">
    <property type="nucleotide sequence ID" value="NZ_BDDI01000010.1"/>
</dbReference>
<evidence type="ECO:0000256" key="1">
    <source>
        <dbReference type="SAM" id="Phobius"/>
    </source>
</evidence>
<dbReference type="EMBL" id="JACHWS010000001">
    <property type="protein sequence ID" value="MBB3036753.1"/>
    <property type="molecule type" value="Genomic_DNA"/>
</dbReference>
<feature type="transmembrane region" description="Helical" evidence="1">
    <location>
        <begin position="151"/>
        <end position="170"/>
    </location>
</feature>
<accession>A0A839RL19</accession>
<gene>
    <name evidence="2" type="ORF">FHU29_001187</name>
</gene>
<feature type="transmembrane region" description="Helical" evidence="1">
    <location>
        <begin position="45"/>
        <end position="65"/>
    </location>
</feature>
<dbReference type="AlphaFoldDB" id="A0A839RL19"/>
<feature type="transmembrane region" description="Helical" evidence="1">
    <location>
        <begin position="119"/>
        <end position="139"/>
    </location>
</feature>
<dbReference type="OrthoDB" id="2242583at2"/>
<feature type="transmembrane region" description="Helical" evidence="1">
    <location>
        <begin position="12"/>
        <end position="33"/>
    </location>
</feature>
<organism evidence="2 3">
    <name type="scientific">Hoyosella altamirensis</name>
    <dbReference type="NCBI Taxonomy" id="616997"/>
    <lineage>
        <taxon>Bacteria</taxon>
        <taxon>Bacillati</taxon>
        <taxon>Actinomycetota</taxon>
        <taxon>Actinomycetes</taxon>
        <taxon>Mycobacteriales</taxon>
        <taxon>Hoyosellaceae</taxon>
        <taxon>Hoyosella</taxon>
    </lineage>
</organism>
<sequence length="323" mass="35312">MTLVRTLWQAHRPLMILAATMAALTVVSILGIALDDRVIGGAPIWAKPFKFAVSFLAYSLMWAWLMSYQRRWRRFGWWLGTVITVAAFGEMLIITGQVIRGRQSHFNTLTELDTTLWSIMGATIVVLFLANLVWAVLLWRQDLGDRSVTLSIRYGVTLSVIGMGLAYLMVMPTPDQRDRLAADTPTMVGAHSVGVSDGGPGLPLLGWSTEGGDLRIPHFVGMHALQLIPLAALALIFLAPRISVLRNEITRTRLISVLAASYAGFVALVTWQALRGQPLIHPDSLTLAALALLLTATVVSARAVLTSSTKHRDTAYSKKEASV</sequence>
<evidence type="ECO:0000313" key="3">
    <source>
        <dbReference type="Proteomes" id="UP000567922"/>
    </source>
</evidence>
<reference evidence="2 3" key="1">
    <citation type="submission" date="2020-08" db="EMBL/GenBank/DDBJ databases">
        <title>Sequencing the genomes of 1000 actinobacteria strains.</title>
        <authorList>
            <person name="Klenk H.-P."/>
        </authorList>
    </citation>
    <scope>NUCLEOTIDE SEQUENCE [LARGE SCALE GENOMIC DNA]</scope>
    <source>
        <strain evidence="2 3">DSM 45258</strain>
    </source>
</reference>
<feature type="transmembrane region" description="Helical" evidence="1">
    <location>
        <begin position="224"/>
        <end position="242"/>
    </location>
</feature>
<keyword evidence="1" id="KW-1133">Transmembrane helix</keyword>
<dbReference type="Proteomes" id="UP000567922">
    <property type="component" value="Unassembled WGS sequence"/>
</dbReference>